<reference evidence="2 3" key="1">
    <citation type="journal article" date="2019" name="Sci. Rep.">
        <title>Orb-weaving spider Araneus ventricosus genome elucidates the spidroin gene catalogue.</title>
        <authorList>
            <person name="Kono N."/>
            <person name="Nakamura H."/>
            <person name="Ohtoshi R."/>
            <person name="Moran D.A.P."/>
            <person name="Shinohara A."/>
            <person name="Yoshida Y."/>
            <person name="Fujiwara M."/>
            <person name="Mori M."/>
            <person name="Tomita M."/>
            <person name="Arakawa K."/>
        </authorList>
    </citation>
    <scope>NUCLEOTIDE SEQUENCE [LARGE SCALE GENOMIC DNA]</scope>
</reference>
<feature type="compositionally biased region" description="Basic and acidic residues" evidence="1">
    <location>
        <begin position="77"/>
        <end position="91"/>
    </location>
</feature>
<dbReference type="Proteomes" id="UP000499080">
    <property type="component" value="Unassembled WGS sequence"/>
</dbReference>
<comment type="caution">
    <text evidence="2">The sequence shown here is derived from an EMBL/GenBank/DDBJ whole genome shotgun (WGS) entry which is preliminary data.</text>
</comment>
<feature type="compositionally biased region" description="Polar residues" evidence="1">
    <location>
        <begin position="166"/>
        <end position="179"/>
    </location>
</feature>
<feature type="compositionally biased region" description="Basic and acidic residues" evidence="1">
    <location>
        <begin position="99"/>
        <end position="119"/>
    </location>
</feature>
<feature type="compositionally biased region" description="Basic and acidic residues" evidence="1">
    <location>
        <begin position="127"/>
        <end position="147"/>
    </location>
</feature>
<dbReference type="AlphaFoldDB" id="A0A4Y2HHG6"/>
<evidence type="ECO:0000256" key="1">
    <source>
        <dbReference type="SAM" id="MobiDB-lite"/>
    </source>
</evidence>
<dbReference type="EMBL" id="BGPR01001946">
    <property type="protein sequence ID" value="GBM64824.1"/>
    <property type="molecule type" value="Genomic_DNA"/>
</dbReference>
<proteinExistence type="predicted"/>
<gene>
    <name evidence="2" type="ORF">AVEN_178555_1</name>
</gene>
<dbReference type="OrthoDB" id="6432989at2759"/>
<accession>A0A4Y2HHG6</accession>
<evidence type="ECO:0000313" key="3">
    <source>
        <dbReference type="Proteomes" id="UP000499080"/>
    </source>
</evidence>
<feature type="region of interest" description="Disordered" evidence="1">
    <location>
        <begin position="77"/>
        <end position="194"/>
    </location>
</feature>
<sequence length="194" mass="21458">MKDAATMKDKKSKEEVEMNKIRRWILKSVSKATPETAVTLYSIKKFLDSKQNGLSINPETKLVMKRLTESGHLVKIDGKYFDGKNSPKDKQPPAQKRKSGSELKNLAESDDKNSPKDKQPPAQKRKSGSELKELAKSDGKNSPKDKQPPAQKRKSGGELKNLAKGSVTTSAEKSSTQEAVQKESETVGLDMETQ</sequence>
<keyword evidence="3" id="KW-1185">Reference proteome</keyword>
<evidence type="ECO:0008006" key="4">
    <source>
        <dbReference type="Google" id="ProtNLM"/>
    </source>
</evidence>
<evidence type="ECO:0000313" key="2">
    <source>
        <dbReference type="EMBL" id="GBM64824.1"/>
    </source>
</evidence>
<protein>
    <recommendedName>
        <fullName evidence="4">H15 domain-containing protein</fullName>
    </recommendedName>
</protein>
<organism evidence="2 3">
    <name type="scientific">Araneus ventricosus</name>
    <name type="common">Orbweaver spider</name>
    <name type="synonym">Epeira ventricosa</name>
    <dbReference type="NCBI Taxonomy" id="182803"/>
    <lineage>
        <taxon>Eukaryota</taxon>
        <taxon>Metazoa</taxon>
        <taxon>Ecdysozoa</taxon>
        <taxon>Arthropoda</taxon>
        <taxon>Chelicerata</taxon>
        <taxon>Arachnida</taxon>
        <taxon>Araneae</taxon>
        <taxon>Araneomorphae</taxon>
        <taxon>Entelegynae</taxon>
        <taxon>Araneoidea</taxon>
        <taxon>Araneidae</taxon>
        <taxon>Araneus</taxon>
    </lineage>
</organism>
<name>A0A4Y2HHG6_ARAVE</name>